<proteinExistence type="predicted"/>
<dbReference type="Gene3D" id="3.60.10.10">
    <property type="entry name" value="Endonuclease/exonuclease/phosphatase"/>
    <property type="match status" value="1"/>
</dbReference>
<protein>
    <submittedName>
        <fullName evidence="1">RNA-directed DNA polymerase, eukaryota, reverse transcriptase zinc-binding domain protein</fullName>
    </submittedName>
</protein>
<gene>
    <name evidence="1" type="ORF">Tco_1080998</name>
</gene>
<evidence type="ECO:0000313" key="1">
    <source>
        <dbReference type="EMBL" id="GJT92153.1"/>
    </source>
</evidence>
<dbReference type="SUPFAM" id="SSF56219">
    <property type="entry name" value="DNase I-like"/>
    <property type="match status" value="1"/>
</dbReference>
<comment type="caution">
    <text evidence="1">The sequence shown here is derived from an EMBL/GenBank/DDBJ whole genome shotgun (WGS) entry which is preliminary data.</text>
</comment>
<sequence>MHFKVNFIHDHRKHFVSFVYAENTERERKPLWRNLTDHCVLVNGEPWAVLGDFNVTIKVEECSNSFNVIDKDMEVFRRVLCNLELEDITSYGMFYTWIQKRMNPEAGILKKLDRILGNASFPSSYGSCFANFLPYMTSDHCPATLIYTDVKAIKPRSFRFMNFLTDKPGFLSTVKDNRCLEALRVELKRVQSSLDNDSNCVHLREEEYVYCNAYKKAISDEEKVLRQKTKIQWLKEGDQNSAYFHNSLKGGMYRSMIEVADLIDINRWKWPNGWNELFSEVVNVQVPNLIHDCSDKVLWFNKENDEVQFSVKEAWKVLRDDVPKVMCCGFAQGVWNKLKSMCRLDDLSFVWAEIVSGIAIRKANNTLWSIIQSADKVFDIIVDTVRLRLLGLKIKRSPEVDKVATIWKLRVQYGAKVGTLWSYYNFGVMESSMGMTSSFFCPCACGHPVVITTIYVRYRSHKGVLPEQVPWSDLVSYVFYGKQRKLQRRSIYATTTSIRGKLFYILENRFETYVKSKDIDLWYIIAYGDYKPTFKDSYRYPLGCMSNDMLIVTYNALEVFWLDSGQREVYSTAAHIAYWESPLCCTWCLSIREGNGNLIVDVYGSFLLVAVAVLIGETVNYEAYGCR</sequence>
<keyword evidence="1" id="KW-0548">Nucleotidyltransferase</keyword>
<reference evidence="1" key="2">
    <citation type="submission" date="2022-01" db="EMBL/GenBank/DDBJ databases">
        <authorList>
            <person name="Yamashiro T."/>
            <person name="Shiraishi A."/>
            <person name="Satake H."/>
            <person name="Nakayama K."/>
        </authorList>
    </citation>
    <scope>NUCLEOTIDE SEQUENCE</scope>
</reference>
<keyword evidence="2" id="KW-1185">Reference proteome</keyword>
<dbReference type="PANTHER" id="PTHR33710">
    <property type="entry name" value="BNAC02G09200D PROTEIN"/>
    <property type="match status" value="1"/>
</dbReference>
<accession>A0ABQ5HY87</accession>
<keyword evidence="1" id="KW-0695">RNA-directed DNA polymerase</keyword>
<organism evidence="1 2">
    <name type="scientific">Tanacetum coccineum</name>
    <dbReference type="NCBI Taxonomy" id="301880"/>
    <lineage>
        <taxon>Eukaryota</taxon>
        <taxon>Viridiplantae</taxon>
        <taxon>Streptophyta</taxon>
        <taxon>Embryophyta</taxon>
        <taxon>Tracheophyta</taxon>
        <taxon>Spermatophyta</taxon>
        <taxon>Magnoliopsida</taxon>
        <taxon>eudicotyledons</taxon>
        <taxon>Gunneridae</taxon>
        <taxon>Pentapetalae</taxon>
        <taxon>asterids</taxon>
        <taxon>campanulids</taxon>
        <taxon>Asterales</taxon>
        <taxon>Asteraceae</taxon>
        <taxon>Asteroideae</taxon>
        <taxon>Anthemideae</taxon>
        <taxon>Anthemidinae</taxon>
        <taxon>Tanacetum</taxon>
    </lineage>
</organism>
<dbReference type="GO" id="GO:0003964">
    <property type="term" value="F:RNA-directed DNA polymerase activity"/>
    <property type="evidence" value="ECO:0007669"/>
    <property type="project" value="UniProtKB-KW"/>
</dbReference>
<keyword evidence="1" id="KW-0808">Transferase</keyword>
<name>A0ABQ5HY87_9ASTR</name>
<reference evidence="1" key="1">
    <citation type="journal article" date="2022" name="Int. J. Mol. Sci.">
        <title>Draft Genome of Tanacetum Coccineum: Genomic Comparison of Closely Related Tanacetum-Family Plants.</title>
        <authorList>
            <person name="Yamashiro T."/>
            <person name="Shiraishi A."/>
            <person name="Nakayama K."/>
            <person name="Satake H."/>
        </authorList>
    </citation>
    <scope>NUCLEOTIDE SEQUENCE</scope>
</reference>
<dbReference type="PANTHER" id="PTHR33710:SF71">
    <property type="entry name" value="ENDONUCLEASE_EXONUCLEASE_PHOSPHATASE DOMAIN-CONTAINING PROTEIN"/>
    <property type="match status" value="1"/>
</dbReference>
<dbReference type="Proteomes" id="UP001151760">
    <property type="component" value="Unassembled WGS sequence"/>
</dbReference>
<dbReference type="EMBL" id="BQNB010020082">
    <property type="protein sequence ID" value="GJT92153.1"/>
    <property type="molecule type" value="Genomic_DNA"/>
</dbReference>
<evidence type="ECO:0000313" key="2">
    <source>
        <dbReference type="Proteomes" id="UP001151760"/>
    </source>
</evidence>
<dbReference type="InterPro" id="IPR036691">
    <property type="entry name" value="Endo/exonu/phosph_ase_sf"/>
</dbReference>